<protein>
    <submittedName>
        <fullName evidence="2">Uncharacterized protein</fullName>
    </submittedName>
</protein>
<dbReference type="Proteomes" id="UP001500483">
    <property type="component" value="Unassembled WGS sequence"/>
</dbReference>
<accession>A0ABP6RUS2</accession>
<evidence type="ECO:0000313" key="2">
    <source>
        <dbReference type="EMBL" id="GAA3360775.1"/>
    </source>
</evidence>
<evidence type="ECO:0000256" key="1">
    <source>
        <dbReference type="SAM" id="MobiDB-lite"/>
    </source>
</evidence>
<keyword evidence="3" id="KW-1185">Reference proteome</keyword>
<comment type="caution">
    <text evidence="2">The sequence shown here is derived from an EMBL/GenBank/DDBJ whole genome shotgun (WGS) entry which is preliminary data.</text>
</comment>
<reference evidence="3" key="1">
    <citation type="journal article" date="2019" name="Int. J. Syst. Evol. Microbiol.">
        <title>The Global Catalogue of Microorganisms (GCM) 10K type strain sequencing project: providing services to taxonomists for standard genome sequencing and annotation.</title>
        <authorList>
            <consortium name="The Broad Institute Genomics Platform"/>
            <consortium name="The Broad Institute Genome Sequencing Center for Infectious Disease"/>
            <person name="Wu L."/>
            <person name="Ma J."/>
        </authorList>
    </citation>
    <scope>NUCLEOTIDE SEQUENCE [LARGE SCALE GENOMIC DNA]</scope>
    <source>
        <strain evidence="3">JCM 9687</strain>
    </source>
</reference>
<name>A0ABP6RUS2_9PSEU</name>
<feature type="region of interest" description="Disordered" evidence="1">
    <location>
        <begin position="52"/>
        <end position="71"/>
    </location>
</feature>
<gene>
    <name evidence="2" type="ORF">GCM10020366_42150</name>
</gene>
<evidence type="ECO:0000313" key="3">
    <source>
        <dbReference type="Proteomes" id="UP001500483"/>
    </source>
</evidence>
<organism evidence="2 3">
    <name type="scientific">Saccharopolyspora gregorii</name>
    <dbReference type="NCBI Taxonomy" id="33914"/>
    <lineage>
        <taxon>Bacteria</taxon>
        <taxon>Bacillati</taxon>
        <taxon>Actinomycetota</taxon>
        <taxon>Actinomycetes</taxon>
        <taxon>Pseudonocardiales</taxon>
        <taxon>Pseudonocardiaceae</taxon>
        <taxon>Saccharopolyspora</taxon>
    </lineage>
</organism>
<dbReference type="EMBL" id="BAAAYK010000038">
    <property type="protein sequence ID" value="GAA3360775.1"/>
    <property type="molecule type" value="Genomic_DNA"/>
</dbReference>
<proteinExistence type="predicted"/>
<sequence>MEEADVADLNELDRELLDRKWSAKLREKWAADGEELRWLVLPEQGYVGSTVSGRTSVPHEPLNDVEPSHVDRTGWPLPSDLVTSGRYLGDEWADDPSIMWWAVADDPGRAAVRFGDHLTAVVGEAFLVLSSERLAVVVEQGKVGSRRPEQPGASSGWFGKVRSAAAQVQQAAEGIAALKDAKHPHSYFEVPISQVRGVRFAPMGRNIPRAAFLRIDFADGSALFARHYEAEADAAKSAGSG</sequence>